<dbReference type="EMBL" id="JBCGBG010000001">
    <property type="protein sequence ID" value="MEL7695513.1"/>
    <property type="molecule type" value="Genomic_DNA"/>
</dbReference>
<feature type="domain" description="ApeI dehydratase-like" evidence="1">
    <location>
        <begin position="11"/>
        <end position="110"/>
    </location>
</feature>
<reference evidence="4 5" key="1">
    <citation type="submission" date="2019-10" db="EMBL/GenBank/DDBJ databases">
        <authorList>
            <person name="Karimi E."/>
        </authorList>
    </citation>
    <scope>NUCLEOTIDE SEQUENCE [LARGE SCALE GENOMIC DNA]</scope>
    <source>
        <strain evidence="4">Pantoea sp. 111</strain>
    </source>
</reference>
<dbReference type="Proteomes" id="UP001468095">
    <property type="component" value="Unassembled WGS sequence"/>
</dbReference>
<evidence type="ECO:0000313" key="4">
    <source>
        <dbReference type="EMBL" id="VXB92370.1"/>
    </source>
</evidence>
<evidence type="ECO:0000313" key="2">
    <source>
        <dbReference type="EMBL" id="MEL7695513.1"/>
    </source>
</evidence>
<dbReference type="RefSeq" id="WP_031377671.1">
    <property type="nucleotide sequence ID" value="NZ_CAUQFK010000053.1"/>
</dbReference>
<protein>
    <submittedName>
        <fullName evidence="3">Hydroxymyristoyl-ACP dehydratase</fullName>
    </submittedName>
</protein>
<evidence type="ECO:0000259" key="1">
    <source>
        <dbReference type="Pfam" id="PF22818"/>
    </source>
</evidence>
<dbReference type="Proteomes" id="UP000433737">
    <property type="component" value="Unassembled WGS sequence"/>
</dbReference>
<dbReference type="SUPFAM" id="SSF54637">
    <property type="entry name" value="Thioesterase/thiol ester dehydrase-isomerase"/>
    <property type="match status" value="1"/>
</dbReference>
<dbReference type="PIRSF" id="PIRSF030962">
    <property type="entry name" value="Dehydrase_ECs4332_prd"/>
    <property type="match status" value="1"/>
</dbReference>
<sequence>MLPIERNRLLQDNSVTLTLQIDASLFWFQGHFPTLPILPGVAQLDWVMHYGVGILAPGKQFAAIDNIKFQQPVPPDSLLQLRLDWDAEKSRLSFRYSLLGEGTEQSASSGKITLC</sequence>
<proteinExistence type="predicted"/>
<reference evidence="3 6" key="2">
    <citation type="submission" date="2020-05" db="EMBL/GenBank/DDBJ databases">
        <title>Whole Genome Sequences of Enterobacteriales Associated with the International Space Station.</title>
        <authorList>
            <person name="Bharadwaj A."/>
            <person name="Daudu R."/>
            <person name="Singh N."/>
            <person name="Wood J."/>
            <person name="Debieu M."/>
            <person name="Mason C."/>
            <person name="Wang C."/>
            <person name="Venkateswaran K."/>
        </authorList>
    </citation>
    <scope>NUCLEOTIDE SEQUENCE [LARGE SCALE GENOMIC DNA]</scope>
    <source>
        <strain evidence="3 6">IF5SW-B1</strain>
    </source>
</reference>
<reference evidence="2 7" key="3">
    <citation type="submission" date="2024-04" db="EMBL/GenBank/DDBJ databases">
        <authorList>
            <person name="Suleimanova A.D."/>
            <person name="Pudova D.S."/>
            <person name="Shagimardanova E.I."/>
            <person name="Sharipova M.R."/>
        </authorList>
    </citation>
    <scope>NUCLEOTIDE SEQUENCE [LARGE SCALE GENOMIC DNA]</scope>
    <source>
        <strain evidence="2 7">3.1</strain>
    </source>
</reference>
<accession>A0A653UES5</accession>
<dbReference type="Gene3D" id="3.10.129.10">
    <property type="entry name" value="Hotdog Thioesterase"/>
    <property type="match status" value="1"/>
</dbReference>
<dbReference type="Pfam" id="PF22818">
    <property type="entry name" value="ApeI-like"/>
    <property type="match status" value="1"/>
</dbReference>
<evidence type="ECO:0000313" key="3">
    <source>
        <dbReference type="EMBL" id="NUY97236.1"/>
    </source>
</evidence>
<comment type="caution">
    <text evidence="3">The sequence shown here is derived from an EMBL/GenBank/DDBJ whole genome shotgun (WGS) entry which is preliminary data.</text>
</comment>
<dbReference type="EMBL" id="CABWMH010000011">
    <property type="protein sequence ID" value="VXB92370.1"/>
    <property type="molecule type" value="Genomic_DNA"/>
</dbReference>
<dbReference type="Proteomes" id="UP000566985">
    <property type="component" value="Unassembled WGS sequence"/>
</dbReference>
<dbReference type="AlphaFoldDB" id="A0A653UES5"/>
<dbReference type="InterPro" id="IPR054545">
    <property type="entry name" value="ApeI-like"/>
</dbReference>
<organism evidence="3 6">
    <name type="scientific">Pantoea brenneri</name>
    <dbReference type="NCBI Taxonomy" id="472694"/>
    <lineage>
        <taxon>Bacteria</taxon>
        <taxon>Pseudomonadati</taxon>
        <taxon>Pseudomonadota</taxon>
        <taxon>Gammaproteobacteria</taxon>
        <taxon>Enterobacterales</taxon>
        <taxon>Erwiniaceae</taxon>
        <taxon>Pantoea</taxon>
    </lineage>
</organism>
<dbReference type="EMBL" id="JABWPM010000012">
    <property type="protein sequence ID" value="NUY97236.1"/>
    <property type="molecule type" value="Genomic_DNA"/>
</dbReference>
<dbReference type="InterPro" id="IPR016962">
    <property type="entry name" value="Dehydrase_ECs4332_prd"/>
</dbReference>
<evidence type="ECO:0000313" key="6">
    <source>
        <dbReference type="Proteomes" id="UP000566985"/>
    </source>
</evidence>
<evidence type="ECO:0000313" key="5">
    <source>
        <dbReference type="Proteomes" id="UP000433737"/>
    </source>
</evidence>
<dbReference type="InterPro" id="IPR029069">
    <property type="entry name" value="HotDog_dom_sf"/>
</dbReference>
<evidence type="ECO:0000313" key="7">
    <source>
        <dbReference type="Proteomes" id="UP001468095"/>
    </source>
</evidence>
<dbReference type="GeneID" id="57345868"/>
<keyword evidence="7" id="KW-1185">Reference proteome</keyword>
<gene>
    <name evidence="2" type="ORF">AABB92_07520</name>
    <name evidence="3" type="ORF">HU668_12320</name>
    <name evidence="4" type="ORF">PANT111_190184</name>
</gene>
<name>A0A653UES5_9GAMM</name>